<proteinExistence type="predicted"/>
<reference evidence="1" key="1">
    <citation type="submission" date="2020-08" db="EMBL/GenBank/DDBJ databases">
        <title>Multicomponent nature underlies the extraordinary mechanical properties of spider dragline silk.</title>
        <authorList>
            <person name="Kono N."/>
            <person name="Nakamura H."/>
            <person name="Mori M."/>
            <person name="Yoshida Y."/>
            <person name="Ohtoshi R."/>
            <person name="Malay A.D."/>
            <person name="Moran D.A.P."/>
            <person name="Tomita M."/>
            <person name="Numata K."/>
            <person name="Arakawa K."/>
        </authorList>
    </citation>
    <scope>NUCLEOTIDE SEQUENCE</scope>
</reference>
<dbReference type="AlphaFoldDB" id="A0A8X6TMR3"/>
<protein>
    <submittedName>
        <fullName evidence="1">Uncharacterized protein</fullName>
    </submittedName>
</protein>
<evidence type="ECO:0000313" key="1">
    <source>
        <dbReference type="EMBL" id="GFT24614.1"/>
    </source>
</evidence>
<accession>A0A8X6TMR3</accession>
<dbReference type="Proteomes" id="UP000887013">
    <property type="component" value="Unassembled WGS sequence"/>
</dbReference>
<sequence length="81" mass="9211">MCCVYIQRSFENIKVTVFLSKITIPFDVFTSTAYESKADRNFSKKILSITENHGPSSCCRGLCGHWRHVGGVDYHRTLLPV</sequence>
<organism evidence="1 2">
    <name type="scientific">Nephila pilipes</name>
    <name type="common">Giant wood spider</name>
    <name type="synonym">Nephila maculata</name>
    <dbReference type="NCBI Taxonomy" id="299642"/>
    <lineage>
        <taxon>Eukaryota</taxon>
        <taxon>Metazoa</taxon>
        <taxon>Ecdysozoa</taxon>
        <taxon>Arthropoda</taxon>
        <taxon>Chelicerata</taxon>
        <taxon>Arachnida</taxon>
        <taxon>Araneae</taxon>
        <taxon>Araneomorphae</taxon>
        <taxon>Entelegynae</taxon>
        <taxon>Araneoidea</taxon>
        <taxon>Nephilidae</taxon>
        <taxon>Nephila</taxon>
    </lineage>
</organism>
<keyword evidence="2" id="KW-1185">Reference proteome</keyword>
<dbReference type="EMBL" id="BMAW01106496">
    <property type="protein sequence ID" value="GFT24614.1"/>
    <property type="molecule type" value="Genomic_DNA"/>
</dbReference>
<gene>
    <name evidence="1" type="ORF">NPIL_285531</name>
</gene>
<name>A0A8X6TMR3_NEPPI</name>
<evidence type="ECO:0000313" key="2">
    <source>
        <dbReference type="Proteomes" id="UP000887013"/>
    </source>
</evidence>
<comment type="caution">
    <text evidence="1">The sequence shown here is derived from an EMBL/GenBank/DDBJ whole genome shotgun (WGS) entry which is preliminary data.</text>
</comment>